<dbReference type="Gene3D" id="1.10.10.1480">
    <property type="entry name" value="Plasmid replication protein"/>
    <property type="match status" value="1"/>
</dbReference>
<dbReference type="InterPro" id="IPR002631">
    <property type="entry name" value="Plasmid_rep_OBD"/>
</dbReference>
<dbReference type="GO" id="GO:0003916">
    <property type="term" value="F:DNA topoisomerase activity"/>
    <property type="evidence" value="ECO:0007669"/>
    <property type="project" value="InterPro"/>
</dbReference>
<accession>A0AB73HH87</accession>
<dbReference type="GO" id="GO:0003677">
    <property type="term" value="F:DNA binding"/>
    <property type="evidence" value="ECO:0007669"/>
    <property type="project" value="InterPro"/>
</dbReference>
<dbReference type="InterPro" id="IPR041919">
    <property type="entry name" value="Plasmid_rep_C_sf"/>
</dbReference>
<feature type="domain" description="Plasmid replication protein origin binding" evidence="1">
    <location>
        <begin position="5"/>
        <end position="143"/>
    </location>
</feature>
<comment type="caution">
    <text evidence="2">The sequence shown here is derived from an EMBL/GenBank/DDBJ whole genome shotgun (WGS) entry which is preliminary data.</text>
</comment>
<organism evidence="2 3">
    <name type="scientific">Pediococcus pentosaceus</name>
    <dbReference type="NCBI Taxonomy" id="1255"/>
    <lineage>
        <taxon>Bacteria</taxon>
        <taxon>Bacillati</taxon>
        <taxon>Bacillota</taxon>
        <taxon>Bacilli</taxon>
        <taxon>Lactobacillales</taxon>
        <taxon>Lactobacillaceae</taxon>
        <taxon>Pediococcus</taxon>
    </lineage>
</organism>
<dbReference type="GO" id="GO:0006260">
    <property type="term" value="P:DNA replication"/>
    <property type="evidence" value="ECO:0007669"/>
    <property type="project" value="InterPro"/>
</dbReference>
<evidence type="ECO:0000313" key="3">
    <source>
        <dbReference type="Proteomes" id="UP001194632"/>
    </source>
</evidence>
<dbReference type="Pfam" id="PF01719">
    <property type="entry name" value="Rep_OBD"/>
    <property type="match status" value="1"/>
</dbReference>
<evidence type="ECO:0000259" key="1">
    <source>
        <dbReference type="Pfam" id="PF01719"/>
    </source>
</evidence>
<sequence length="237" mass="27645">MTANYTKARYFSFIIYPESIPTDWRVCLEKLGLAMAISPLHDCDEKRDSKTWDDNNDLIVKGKHYKKPHYHVLYIAKNPVTTESVRKKIKRALGVKAVSHIEIVDSIENTFKYLTHESKDAVAKNKHVYAKTDIVYLNDFDIDRYVKLDENQKRELKNLLLNIIRKEHLVNVIHLLDFIEVHGAEHGVQNMSDVNDVITANAGGFRLYFDANYQMGYRYNRKPKIDKETGEILEENE</sequence>
<dbReference type="RefSeq" id="WP_159207470.1">
    <property type="nucleotide sequence ID" value="NZ_JADOFM010000028.1"/>
</dbReference>
<gene>
    <name evidence="2" type="ORF">ITQ90_10405</name>
</gene>
<protein>
    <submittedName>
        <fullName evidence="2">Replication protein</fullName>
    </submittedName>
</protein>
<evidence type="ECO:0000313" key="2">
    <source>
        <dbReference type="EMBL" id="MBF7115832.1"/>
    </source>
</evidence>
<dbReference type="AlphaFoldDB" id="A0AB73HH87"/>
<dbReference type="GO" id="GO:0005727">
    <property type="term" value="C:extrachromosomal circular DNA"/>
    <property type="evidence" value="ECO:0007669"/>
    <property type="project" value="InterPro"/>
</dbReference>
<proteinExistence type="predicted"/>
<name>A0AB73HH87_PEDPE</name>
<dbReference type="EMBL" id="JADOFP010000020">
    <property type="protein sequence ID" value="MBF7115832.1"/>
    <property type="molecule type" value="Genomic_DNA"/>
</dbReference>
<dbReference type="Gene3D" id="3.40.1310.30">
    <property type="match status" value="1"/>
</dbReference>
<dbReference type="Proteomes" id="UP001194632">
    <property type="component" value="Unassembled WGS sequence"/>
</dbReference>
<reference evidence="2" key="1">
    <citation type="submission" date="2020-11" db="EMBL/GenBank/DDBJ databases">
        <title>Antibiotic susceptibility profiles of Pediococcus pentosaceus from various origins and their implications for the safety assessment of strains with food-technology applications.</title>
        <authorList>
            <person name="Shani N."/>
            <person name="Oberhaensli S."/>
            <person name="Arias E."/>
        </authorList>
    </citation>
    <scope>NUCLEOTIDE SEQUENCE</scope>
    <source>
        <strain evidence="2">FAM 24207</strain>
    </source>
</reference>